<dbReference type="Proteomes" id="UP000887540">
    <property type="component" value="Unplaced"/>
</dbReference>
<protein>
    <submittedName>
        <fullName evidence="3">Peptidase aspartic putative domain-containing protein</fullName>
    </submittedName>
</protein>
<evidence type="ECO:0000313" key="2">
    <source>
        <dbReference type="Proteomes" id="UP000887540"/>
    </source>
</evidence>
<accession>A0A914DKR4</accession>
<dbReference type="InterPro" id="IPR008737">
    <property type="entry name" value="DUF1758"/>
</dbReference>
<feature type="domain" description="DUF1758" evidence="1">
    <location>
        <begin position="34"/>
        <end position="93"/>
    </location>
</feature>
<evidence type="ECO:0000313" key="3">
    <source>
        <dbReference type="WBParaSite" id="ACRNAN_scaffold30441.g33130.t1"/>
    </source>
</evidence>
<proteinExistence type="predicted"/>
<evidence type="ECO:0000259" key="1">
    <source>
        <dbReference type="Pfam" id="PF05585"/>
    </source>
</evidence>
<dbReference type="AlphaFoldDB" id="A0A914DKR4"/>
<dbReference type="WBParaSite" id="ACRNAN_scaffold30441.g33130.t1">
    <property type="protein sequence ID" value="ACRNAN_scaffold30441.g33130.t1"/>
    <property type="gene ID" value="ACRNAN_scaffold30441.g33130"/>
</dbReference>
<keyword evidence="2" id="KW-1185">Reference proteome</keyword>
<reference evidence="3" key="1">
    <citation type="submission" date="2022-11" db="UniProtKB">
        <authorList>
            <consortium name="WormBaseParasite"/>
        </authorList>
    </citation>
    <scope>IDENTIFICATION</scope>
</reference>
<name>A0A914DKR4_9BILA</name>
<sequence>TTSIFTAFTNSSFKKPTYDASASDTVLMTIKTSIRNPDQPDRCVEAYVFFDPGSEESYISSKLSQYLGVRTIDTDNISLFTFGSERPQTRESSIVEINI</sequence>
<dbReference type="Pfam" id="PF05585">
    <property type="entry name" value="DUF1758"/>
    <property type="match status" value="1"/>
</dbReference>
<organism evidence="2 3">
    <name type="scientific">Acrobeloides nanus</name>
    <dbReference type="NCBI Taxonomy" id="290746"/>
    <lineage>
        <taxon>Eukaryota</taxon>
        <taxon>Metazoa</taxon>
        <taxon>Ecdysozoa</taxon>
        <taxon>Nematoda</taxon>
        <taxon>Chromadorea</taxon>
        <taxon>Rhabditida</taxon>
        <taxon>Tylenchina</taxon>
        <taxon>Cephalobomorpha</taxon>
        <taxon>Cephaloboidea</taxon>
        <taxon>Cephalobidae</taxon>
        <taxon>Acrobeloides</taxon>
    </lineage>
</organism>